<dbReference type="PANTHER" id="PTHR21227:SF0">
    <property type="entry name" value="TRNA-SPLICING ENDONUCLEASE SUBUNIT SEN2"/>
    <property type="match status" value="1"/>
</dbReference>
<feature type="active site" evidence="7">
    <location>
        <position position="504"/>
    </location>
</feature>
<feature type="active site" evidence="7">
    <location>
        <position position="512"/>
    </location>
</feature>
<evidence type="ECO:0000256" key="5">
    <source>
        <dbReference type="ARBA" id="ARBA00032432"/>
    </source>
</evidence>
<comment type="catalytic activity">
    <reaction evidence="6">
        <text>pretRNA = a 3'-half-tRNA molecule with a 5'-OH end + a 5'-half-tRNA molecule with a 2',3'-cyclic phosphate end + an intron with a 2',3'-cyclic phosphate and a 5'-hydroxyl terminus.</text>
        <dbReference type="EC" id="4.6.1.16"/>
    </reaction>
</comment>
<protein>
    <recommendedName>
        <fullName evidence="2">tRNA-intron lyase</fullName>
        <ecNumber evidence="2">4.6.1.16</ecNumber>
    </recommendedName>
    <alternativeName>
        <fullName evidence="5">tRNA-intron endonuclease Sen2</fullName>
    </alternativeName>
</protein>
<evidence type="ECO:0000256" key="7">
    <source>
        <dbReference type="PIRSR" id="PIRSR011789-1"/>
    </source>
</evidence>
<dbReference type="InterPro" id="IPR036167">
    <property type="entry name" value="tRNA_intron_Endo_cat-like_sf"/>
</dbReference>
<feature type="compositionally biased region" description="Basic and acidic residues" evidence="8">
    <location>
        <begin position="168"/>
        <end position="197"/>
    </location>
</feature>
<gene>
    <name evidence="10" type="ORF">FZEAL_6180</name>
</gene>
<keyword evidence="3" id="KW-0819">tRNA processing</keyword>
<dbReference type="OrthoDB" id="10249562at2759"/>
<evidence type="ECO:0000313" key="10">
    <source>
        <dbReference type="EMBL" id="KAF4977292.1"/>
    </source>
</evidence>
<comment type="caution">
    <text evidence="10">The sequence shown here is derived from an EMBL/GenBank/DDBJ whole genome shotgun (WGS) entry which is preliminary data.</text>
</comment>
<feature type="region of interest" description="Disordered" evidence="8">
    <location>
        <begin position="168"/>
        <end position="212"/>
    </location>
</feature>
<dbReference type="InterPro" id="IPR006677">
    <property type="entry name" value="tRNA_intron_Endonuc_cat-like"/>
</dbReference>
<keyword evidence="11" id="KW-1185">Reference proteome</keyword>
<dbReference type="GO" id="GO:0000379">
    <property type="term" value="P:tRNA-type intron splice site recognition and cleavage"/>
    <property type="evidence" value="ECO:0007669"/>
    <property type="project" value="TreeGrafter"/>
</dbReference>
<dbReference type="EMBL" id="JABEYC010000448">
    <property type="protein sequence ID" value="KAF4977292.1"/>
    <property type="molecule type" value="Genomic_DNA"/>
</dbReference>
<reference evidence="10" key="2">
    <citation type="submission" date="2020-05" db="EMBL/GenBank/DDBJ databases">
        <authorList>
            <person name="Kim H.-S."/>
            <person name="Proctor R.H."/>
            <person name="Brown D.W."/>
        </authorList>
    </citation>
    <scope>NUCLEOTIDE SEQUENCE</scope>
    <source>
        <strain evidence="10">NRRL 22465</strain>
    </source>
</reference>
<dbReference type="EC" id="4.6.1.16" evidence="2"/>
<comment type="similarity">
    <text evidence="1">Belongs to the tRNA-intron endonuclease family.</text>
</comment>
<evidence type="ECO:0000259" key="9">
    <source>
        <dbReference type="Pfam" id="PF01974"/>
    </source>
</evidence>
<dbReference type="CDD" id="cd22363">
    <property type="entry name" value="tRNA-intron_lyase_C"/>
    <property type="match status" value="1"/>
</dbReference>
<evidence type="ECO:0000313" key="11">
    <source>
        <dbReference type="Proteomes" id="UP000635477"/>
    </source>
</evidence>
<name>A0A8H4UIH0_9HYPO</name>
<dbReference type="Proteomes" id="UP000635477">
    <property type="component" value="Unassembled WGS sequence"/>
</dbReference>
<sequence length="601" mass="66007">MAEIQSSTPAPVGTPPSEPTGPRQPQQRGPSLHQIYALPAPIRTFPLPVFYPNNPISFFHVAYAWLGQLWSPPPAEPAVVHQGVWSPATSSVHITDEAATRAFWEQGFYGKGSLSRSEPNWLKREQVRKGLADAHVSEILTVQRREERMRVKWERARLEQEVIRQTRHDEAREAEAREAREAEAQGGRAREAKEQESKALASPVTSHPEPVKPTAPHVTLPSVLPPVSPAALLALPNSSVDLAEFHNSSNKPLVDELPTTTESVNGVGTLLDPSATDTASGTLANSDEINQEASTSPEEQTLVLESIELDSVKSTADGQISLDVDVSSPSMDGLYDTTTLKRRKSVRFSPTVESTTFQLGDPPSPNHSAANGKTNGLADINAASLVNLNGHASADEGGAVAPSHKSVLKNMEHLQLMPEEAFFLSFGLGALTVTDPASGEALSSVDLLTLFRQYSYFPPRNEPDDPALQPDDKFLVHYAVYHHFRSLGWVPRGGIKFGVDWLLYTRGPVFDHAEFGLIVVPSYSDSLWKENGNVNPQKTWQWLHGTVRVLSHVTKSLVLVYVDVPPPSKFEEALDKGVAEALKLYKVREVMVKRWSSNRNR</sequence>
<evidence type="ECO:0000256" key="3">
    <source>
        <dbReference type="ARBA" id="ARBA00022694"/>
    </source>
</evidence>
<feature type="active site" evidence="7">
    <location>
        <position position="555"/>
    </location>
</feature>
<evidence type="ECO:0000256" key="8">
    <source>
        <dbReference type="SAM" id="MobiDB-lite"/>
    </source>
</evidence>
<dbReference type="PANTHER" id="PTHR21227">
    <property type="entry name" value="TRNA-SPLICING ENDONUCLEASE SUBUNIT SEN2"/>
    <property type="match status" value="1"/>
</dbReference>
<evidence type="ECO:0000256" key="4">
    <source>
        <dbReference type="ARBA" id="ARBA00023239"/>
    </source>
</evidence>
<dbReference type="Gene3D" id="3.40.1350.10">
    <property type="match status" value="1"/>
</dbReference>
<dbReference type="GO" id="GO:0003676">
    <property type="term" value="F:nucleic acid binding"/>
    <property type="evidence" value="ECO:0007669"/>
    <property type="project" value="InterPro"/>
</dbReference>
<dbReference type="AlphaFoldDB" id="A0A8H4UIH0"/>
<evidence type="ECO:0000256" key="1">
    <source>
        <dbReference type="ARBA" id="ARBA00008078"/>
    </source>
</evidence>
<evidence type="ECO:0000256" key="6">
    <source>
        <dbReference type="ARBA" id="ARBA00034031"/>
    </source>
</evidence>
<dbReference type="GO" id="GO:0000213">
    <property type="term" value="F:tRNA-intron lyase activity"/>
    <property type="evidence" value="ECO:0007669"/>
    <property type="project" value="UniProtKB-EC"/>
</dbReference>
<proteinExistence type="inferred from homology"/>
<dbReference type="InterPro" id="IPR006676">
    <property type="entry name" value="tRNA_splic"/>
</dbReference>
<dbReference type="InterPro" id="IPR011856">
    <property type="entry name" value="tRNA_endonuc-like_dom_sf"/>
</dbReference>
<reference evidence="10" key="1">
    <citation type="journal article" date="2020" name="BMC Genomics">
        <title>Correction to: Identification and distribution of gene clusters required for synthesis of sphingolipid metabolism inhibitors in diverse species of the filamentous fungus Fusarium.</title>
        <authorList>
            <person name="Kim H.S."/>
            <person name="Lohmar J.M."/>
            <person name="Busman M."/>
            <person name="Brown D.W."/>
            <person name="Naumann T.A."/>
            <person name="Divon H.H."/>
            <person name="Lysoe E."/>
            <person name="Uhlig S."/>
            <person name="Proctor R.H."/>
        </authorList>
    </citation>
    <scope>NUCLEOTIDE SEQUENCE</scope>
    <source>
        <strain evidence="10">NRRL 22465</strain>
    </source>
</reference>
<dbReference type="Pfam" id="PF01974">
    <property type="entry name" value="tRNA_int_endo"/>
    <property type="match status" value="1"/>
</dbReference>
<accession>A0A8H4UIH0</accession>
<feature type="domain" description="tRNA intron endonuclease catalytic" evidence="9">
    <location>
        <begin position="474"/>
        <end position="563"/>
    </location>
</feature>
<organism evidence="10 11">
    <name type="scientific">Fusarium zealandicum</name>
    <dbReference type="NCBI Taxonomy" id="1053134"/>
    <lineage>
        <taxon>Eukaryota</taxon>
        <taxon>Fungi</taxon>
        <taxon>Dikarya</taxon>
        <taxon>Ascomycota</taxon>
        <taxon>Pezizomycotina</taxon>
        <taxon>Sordariomycetes</taxon>
        <taxon>Hypocreomycetidae</taxon>
        <taxon>Hypocreales</taxon>
        <taxon>Nectriaceae</taxon>
        <taxon>Fusarium</taxon>
        <taxon>Fusarium staphyleae species complex</taxon>
    </lineage>
</organism>
<evidence type="ECO:0000256" key="2">
    <source>
        <dbReference type="ARBA" id="ARBA00012573"/>
    </source>
</evidence>
<dbReference type="InterPro" id="IPR016589">
    <property type="entry name" value="tRNA_splic_SEN2"/>
</dbReference>
<keyword evidence="4" id="KW-0456">Lyase</keyword>
<feature type="region of interest" description="Disordered" evidence="8">
    <location>
        <begin position="1"/>
        <end position="29"/>
    </location>
</feature>
<dbReference type="PIRSF" id="PIRSF011789">
    <property type="entry name" value="tRNA_splic_SEN2"/>
    <property type="match status" value="1"/>
</dbReference>
<dbReference type="SUPFAM" id="SSF53032">
    <property type="entry name" value="tRNA-intron endonuclease catalytic domain-like"/>
    <property type="match status" value="1"/>
</dbReference>
<dbReference type="GO" id="GO:0005737">
    <property type="term" value="C:cytoplasm"/>
    <property type="evidence" value="ECO:0007669"/>
    <property type="project" value="TreeGrafter"/>
</dbReference>
<dbReference type="GO" id="GO:0000214">
    <property type="term" value="C:tRNA-intron endonuclease complex"/>
    <property type="evidence" value="ECO:0007669"/>
    <property type="project" value="InterPro"/>
</dbReference>